<gene>
    <name evidence="2" type="ORF">K0M31_012663</name>
</gene>
<reference evidence="2" key="1">
    <citation type="submission" date="2021-10" db="EMBL/GenBank/DDBJ databases">
        <title>Melipona bicolor Genome sequencing and assembly.</title>
        <authorList>
            <person name="Araujo N.S."/>
            <person name="Arias M.C."/>
        </authorList>
    </citation>
    <scope>NUCLEOTIDE SEQUENCE</scope>
    <source>
        <strain evidence="2">USP_2M_L1-L4_2017</strain>
        <tissue evidence="2">Whole body</tissue>
    </source>
</reference>
<sequence length="131" mass="14872">MRQGENKGEGVSPVKCRTRSGELSSRHECAKASWFCATSVLERVVFTAQPVFERVVFTAQPVFERVASTPQPPVEGPGSGRPKQMKQILHFSSHVHKNLKMHKDPQSSNHFSDYENSFLIILFQMIQQRES</sequence>
<name>A0AA40KHA4_9HYME</name>
<comment type="caution">
    <text evidence="2">The sequence shown here is derived from an EMBL/GenBank/DDBJ whole genome shotgun (WGS) entry which is preliminary data.</text>
</comment>
<accession>A0AA40KHA4</accession>
<evidence type="ECO:0000313" key="3">
    <source>
        <dbReference type="Proteomes" id="UP001177670"/>
    </source>
</evidence>
<protein>
    <submittedName>
        <fullName evidence="2">Uncharacterized protein</fullName>
    </submittedName>
</protein>
<proteinExistence type="predicted"/>
<dbReference type="Proteomes" id="UP001177670">
    <property type="component" value="Unassembled WGS sequence"/>
</dbReference>
<keyword evidence="3" id="KW-1185">Reference proteome</keyword>
<evidence type="ECO:0000256" key="1">
    <source>
        <dbReference type="SAM" id="MobiDB-lite"/>
    </source>
</evidence>
<feature type="region of interest" description="Disordered" evidence="1">
    <location>
        <begin position="1"/>
        <end position="23"/>
    </location>
</feature>
<dbReference type="EMBL" id="JAHYIQ010000032">
    <property type="protein sequence ID" value="KAK1120303.1"/>
    <property type="molecule type" value="Genomic_DNA"/>
</dbReference>
<dbReference type="AlphaFoldDB" id="A0AA40KHA4"/>
<organism evidence="2 3">
    <name type="scientific">Melipona bicolor</name>
    <dbReference type="NCBI Taxonomy" id="60889"/>
    <lineage>
        <taxon>Eukaryota</taxon>
        <taxon>Metazoa</taxon>
        <taxon>Ecdysozoa</taxon>
        <taxon>Arthropoda</taxon>
        <taxon>Hexapoda</taxon>
        <taxon>Insecta</taxon>
        <taxon>Pterygota</taxon>
        <taxon>Neoptera</taxon>
        <taxon>Endopterygota</taxon>
        <taxon>Hymenoptera</taxon>
        <taxon>Apocrita</taxon>
        <taxon>Aculeata</taxon>
        <taxon>Apoidea</taxon>
        <taxon>Anthophila</taxon>
        <taxon>Apidae</taxon>
        <taxon>Melipona</taxon>
    </lineage>
</organism>
<evidence type="ECO:0000313" key="2">
    <source>
        <dbReference type="EMBL" id="KAK1120303.1"/>
    </source>
</evidence>